<gene>
    <name evidence="1" type="ORF">CLUP02_03771</name>
</gene>
<dbReference type="Proteomes" id="UP000830671">
    <property type="component" value="Chromosome 2"/>
</dbReference>
<sequence length="146" mass="16696">MLVIRRQGCVALAEVGANYVTYQRRYPIIQCFLKFSRPSSAKVNGASRLAGTNSGFDPIFILLAAMLLDRRLHAAFPEGIYEPPLECPLTQVYPQRAFKLVKPEKFLDYDRLRTKCYCTGVDKGRWSWPPLLRHDMLSRPSKDIGM</sequence>
<organism evidence="1 2">
    <name type="scientific">Colletotrichum lupini</name>
    <dbReference type="NCBI Taxonomy" id="145971"/>
    <lineage>
        <taxon>Eukaryota</taxon>
        <taxon>Fungi</taxon>
        <taxon>Dikarya</taxon>
        <taxon>Ascomycota</taxon>
        <taxon>Pezizomycotina</taxon>
        <taxon>Sordariomycetes</taxon>
        <taxon>Hypocreomycetidae</taxon>
        <taxon>Glomerellales</taxon>
        <taxon>Glomerellaceae</taxon>
        <taxon>Colletotrichum</taxon>
        <taxon>Colletotrichum acutatum species complex</taxon>
    </lineage>
</organism>
<dbReference type="AlphaFoldDB" id="A0A9Q8WCH2"/>
<dbReference type="KEGG" id="clup:CLUP02_03771"/>
<dbReference type="RefSeq" id="XP_049139931.1">
    <property type="nucleotide sequence ID" value="XM_049282788.1"/>
</dbReference>
<name>A0A9Q8WCH2_9PEZI</name>
<proteinExistence type="predicted"/>
<protein>
    <submittedName>
        <fullName evidence="1">Uncharacterized protein</fullName>
    </submittedName>
</protein>
<evidence type="ECO:0000313" key="2">
    <source>
        <dbReference type="Proteomes" id="UP000830671"/>
    </source>
</evidence>
<accession>A0A9Q8WCH2</accession>
<evidence type="ECO:0000313" key="1">
    <source>
        <dbReference type="EMBL" id="UQC78294.1"/>
    </source>
</evidence>
<reference evidence="1" key="1">
    <citation type="journal article" date="2021" name="Mol. Plant Microbe Interact.">
        <title>Complete Genome Sequence of the Plant-Pathogenic Fungus Colletotrichum lupini.</title>
        <authorList>
            <person name="Baroncelli R."/>
            <person name="Pensec F."/>
            <person name="Da Lio D."/>
            <person name="Boufleur T."/>
            <person name="Vicente I."/>
            <person name="Sarrocco S."/>
            <person name="Picot A."/>
            <person name="Baraldi E."/>
            <person name="Sukno S."/>
            <person name="Thon M."/>
            <person name="Le Floch G."/>
        </authorList>
    </citation>
    <scope>NUCLEOTIDE SEQUENCE</scope>
    <source>
        <strain evidence="1">IMI 504893</strain>
    </source>
</reference>
<keyword evidence="2" id="KW-1185">Reference proteome</keyword>
<dbReference type="GeneID" id="73337798"/>
<dbReference type="EMBL" id="CP019474">
    <property type="protein sequence ID" value="UQC78294.1"/>
    <property type="molecule type" value="Genomic_DNA"/>
</dbReference>